<proteinExistence type="predicted"/>
<organism evidence="1 2">
    <name type="scientific">Marinobacterium stanieri</name>
    <dbReference type="NCBI Taxonomy" id="49186"/>
    <lineage>
        <taxon>Bacteria</taxon>
        <taxon>Pseudomonadati</taxon>
        <taxon>Pseudomonadota</taxon>
        <taxon>Gammaproteobacteria</taxon>
        <taxon>Oceanospirillales</taxon>
        <taxon>Oceanospirillaceae</taxon>
        <taxon>Marinobacterium</taxon>
    </lineage>
</organism>
<dbReference type="AlphaFoldDB" id="A0A1N6RPE3"/>
<evidence type="ECO:0000313" key="2">
    <source>
        <dbReference type="Proteomes" id="UP000186895"/>
    </source>
</evidence>
<dbReference type="InterPro" id="IPR006522">
    <property type="entry name" value="Phage_virion_morphogenesis"/>
</dbReference>
<dbReference type="NCBIfam" id="TIGR01635">
    <property type="entry name" value="tail_comp_S"/>
    <property type="match status" value="1"/>
</dbReference>
<dbReference type="STRING" id="49186.SAMN05421647_103452"/>
<sequence length="190" mass="21239">MAGAHIEINLNNQSASSSLSTAVEALENPRPLLANIREHLTRIHRKRFSEQKAPDGTPWAPLSPRYRKRKRQNSDKILVLRGYLMNTLRGVIDDDGLAFGTDRAYGAVQHFGAQIQHQARDTTLYFKRNRDGSVGNRFVKSGRSDFAQDAKVGAHTTEIPARPWLGTSDEDDRDLLALARDYLAKATSGR</sequence>
<accession>A0A1N6RPE3</accession>
<reference evidence="1 2" key="1">
    <citation type="submission" date="2017-01" db="EMBL/GenBank/DDBJ databases">
        <authorList>
            <person name="Mah S.A."/>
            <person name="Swanson W.J."/>
            <person name="Moy G.W."/>
            <person name="Vacquier V.D."/>
        </authorList>
    </citation>
    <scope>NUCLEOTIDE SEQUENCE [LARGE SCALE GENOMIC DNA]</scope>
    <source>
        <strain evidence="1 2">DSM 7027</strain>
    </source>
</reference>
<dbReference type="Proteomes" id="UP000186895">
    <property type="component" value="Unassembled WGS sequence"/>
</dbReference>
<protein>
    <submittedName>
        <fullName evidence="1">Phage virion morphogenesis (Putative tail completion) protein</fullName>
    </submittedName>
</protein>
<name>A0A1N6RPE3_9GAMM</name>
<dbReference type="Pfam" id="PF05069">
    <property type="entry name" value="Phage_tail_S"/>
    <property type="match status" value="1"/>
</dbReference>
<evidence type="ECO:0000313" key="1">
    <source>
        <dbReference type="EMBL" id="SIQ30758.1"/>
    </source>
</evidence>
<dbReference type="EMBL" id="FTMN01000003">
    <property type="protein sequence ID" value="SIQ30758.1"/>
    <property type="molecule type" value="Genomic_DNA"/>
</dbReference>
<gene>
    <name evidence="1" type="ORF">SAMN05421647_103452</name>
</gene>
<keyword evidence="2" id="KW-1185">Reference proteome</keyword>
<dbReference type="RefSeq" id="WP_076462575.1">
    <property type="nucleotide sequence ID" value="NZ_FTMN01000003.1"/>
</dbReference>